<keyword evidence="2" id="KW-1185">Reference proteome</keyword>
<gene>
    <name evidence="1" type="ORF">E2C01_059316</name>
</gene>
<sequence length="148" mass="16770">MVGRVAEGRECQRGWMVQCGFNARDATTQHNKRVLSQLTMLPVLFLPYSPLTSCVLLSQLTVTCLALSSFLPFLLATLTPLCPVRPDLRVVFVVRIRHRWRSKEAGTETQVVAKSFMQTKKNLASDLIQTQHQTQRGGLIWRVRLDCS</sequence>
<organism evidence="1 2">
    <name type="scientific">Portunus trituberculatus</name>
    <name type="common">Swimming crab</name>
    <name type="synonym">Neptunus trituberculatus</name>
    <dbReference type="NCBI Taxonomy" id="210409"/>
    <lineage>
        <taxon>Eukaryota</taxon>
        <taxon>Metazoa</taxon>
        <taxon>Ecdysozoa</taxon>
        <taxon>Arthropoda</taxon>
        <taxon>Crustacea</taxon>
        <taxon>Multicrustacea</taxon>
        <taxon>Malacostraca</taxon>
        <taxon>Eumalacostraca</taxon>
        <taxon>Eucarida</taxon>
        <taxon>Decapoda</taxon>
        <taxon>Pleocyemata</taxon>
        <taxon>Brachyura</taxon>
        <taxon>Eubrachyura</taxon>
        <taxon>Portunoidea</taxon>
        <taxon>Portunidae</taxon>
        <taxon>Portuninae</taxon>
        <taxon>Portunus</taxon>
    </lineage>
</organism>
<evidence type="ECO:0000313" key="2">
    <source>
        <dbReference type="Proteomes" id="UP000324222"/>
    </source>
</evidence>
<dbReference type="EMBL" id="VSRR010023022">
    <property type="protein sequence ID" value="MPC65186.1"/>
    <property type="molecule type" value="Genomic_DNA"/>
</dbReference>
<evidence type="ECO:0000313" key="1">
    <source>
        <dbReference type="EMBL" id="MPC65186.1"/>
    </source>
</evidence>
<name>A0A5B7H5I2_PORTR</name>
<dbReference type="AlphaFoldDB" id="A0A5B7H5I2"/>
<protein>
    <submittedName>
        <fullName evidence="1">Uncharacterized protein</fullName>
    </submittedName>
</protein>
<comment type="caution">
    <text evidence="1">The sequence shown here is derived from an EMBL/GenBank/DDBJ whole genome shotgun (WGS) entry which is preliminary data.</text>
</comment>
<accession>A0A5B7H5I2</accession>
<dbReference type="Proteomes" id="UP000324222">
    <property type="component" value="Unassembled WGS sequence"/>
</dbReference>
<proteinExistence type="predicted"/>
<reference evidence="1 2" key="1">
    <citation type="submission" date="2019-05" db="EMBL/GenBank/DDBJ databases">
        <title>Another draft genome of Portunus trituberculatus and its Hox gene families provides insights of decapod evolution.</title>
        <authorList>
            <person name="Jeong J.-H."/>
            <person name="Song I."/>
            <person name="Kim S."/>
            <person name="Choi T."/>
            <person name="Kim D."/>
            <person name="Ryu S."/>
            <person name="Kim W."/>
        </authorList>
    </citation>
    <scope>NUCLEOTIDE SEQUENCE [LARGE SCALE GENOMIC DNA]</scope>
    <source>
        <tissue evidence="1">Muscle</tissue>
    </source>
</reference>